<proteinExistence type="predicted"/>
<evidence type="ECO:0000313" key="2">
    <source>
        <dbReference type="Proteomes" id="UP000030512"/>
    </source>
</evidence>
<dbReference type="PROSITE" id="PS51257">
    <property type="entry name" value="PROKAR_LIPOPROTEIN"/>
    <property type="match status" value="1"/>
</dbReference>
<dbReference type="EMBL" id="CP014476">
    <property type="protein sequence ID" value="AMK75350.1"/>
    <property type="molecule type" value="Genomic_DNA"/>
</dbReference>
<dbReference type="Pfam" id="PF04832">
    <property type="entry name" value="SOUL"/>
    <property type="match status" value="1"/>
</dbReference>
<organism evidence="1 2">
    <name type="scientific">Methylomonas denitrificans</name>
    <dbReference type="NCBI Taxonomy" id="1538553"/>
    <lineage>
        <taxon>Bacteria</taxon>
        <taxon>Pseudomonadati</taxon>
        <taxon>Pseudomonadota</taxon>
        <taxon>Gammaproteobacteria</taxon>
        <taxon>Methylococcales</taxon>
        <taxon>Methylococcaceae</taxon>
        <taxon>Methylomonas</taxon>
    </lineage>
</organism>
<dbReference type="OrthoDB" id="2156220at2"/>
<dbReference type="SUPFAM" id="SSF55136">
    <property type="entry name" value="Probable bacterial effector-binding domain"/>
    <property type="match status" value="1"/>
</dbReference>
<dbReference type="InterPro" id="IPR011256">
    <property type="entry name" value="Reg_factor_effector_dom_sf"/>
</dbReference>
<reference evidence="1 2" key="1">
    <citation type="journal article" date="2015" name="Environ. Microbiol.">
        <title>Methane oxidation coupled to nitrate reduction under hypoxia by the Gammaproteobacterium Methylomonas denitrificans, sp. nov. type strain FJG1.</title>
        <authorList>
            <person name="Kits K.D."/>
            <person name="Klotz M.G."/>
            <person name="Stein L.Y."/>
        </authorList>
    </citation>
    <scope>NUCLEOTIDE SEQUENCE [LARGE SCALE GENOMIC DNA]</scope>
    <source>
        <strain evidence="1 2">FJG1</strain>
    </source>
</reference>
<dbReference type="STRING" id="1538553.JT25_002405"/>
<dbReference type="PANTHER" id="PTHR11220:SF1">
    <property type="entry name" value="HEME-BINDING PROTEIN 2"/>
    <property type="match status" value="1"/>
</dbReference>
<evidence type="ECO:0000313" key="1">
    <source>
        <dbReference type="EMBL" id="AMK75350.1"/>
    </source>
</evidence>
<keyword evidence="2" id="KW-1185">Reference proteome</keyword>
<accession>A0A140E4M6</accession>
<gene>
    <name evidence="1" type="ORF">JT25_002405</name>
</gene>
<sequence length="205" mass="22676">MKNPFAPLISVILTGCTVMGIRSSAEPEYQLLSESGEIQIRQYPPLLIAETVIDADYAQAGNIGFNRLVGYIFGGNQQKQQMAMTTPVFRESAGEQIAMTTPVSQQAVDNKWTMAFVMPSGYSLDTLPTPIDSQVTIKALPAKKVAVLRYSGSLTLEKINENSRQLQAWIEQQHLTPLSAPRSAAYDPPWTLPALRRNEIHIDIE</sequence>
<dbReference type="RefSeq" id="WP_062327472.1">
    <property type="nucleotide sequence ID" value="NZ_CP014476.1"/>
</dbReference>
<protein>
    <submittedName>
        <fullName evidence="1">Heme-binding protein</fullName>
    </submittedName>
</protein>
<dbReference type="Proteomes" id="UP000030512">
    <property type="component" value="Chromosome"/>
</dbReference>
<dbReference type="Gene3D" id="3.20.80.10">
    <property type="entry name" value="Regulatory factor, effector binding domain"/>
    <property type="match status" value="1"/>
</dbReference>
<dbReference type="InterPro" id="IPR006917">
    <property type="entry name" value="SOUL_heme-bd"/>
</dbReference>
<dbReference type="AlphaFoldDB" id="A0A140E4M6"/>
<name>A0A140E4M6_9GAMM</name>
<dbReference type="PANTHER" id="PTHR11220">
    <property type="entry name" value="HEME-BINDING PROTEIN-RELATED"/>
    <property type="match status" value="1"/>
</dbReference>
<dbReference type="KEGG" id="mdn:JT25_002405"/>